<evidence type="ECO:0000313" key="3">
    <source>
        <dbReference type="Proteomes" id="UP000008207"/>
    </source>
</evidence>
<name>B8IG15_METNO</name>
<dbReference type="eggNOG" id="ENOG5032TD2">
    <property type="taxonomic scope" value="Bacteria"/>
</dbReference>
<keyword evidence="1" id="KW-0472">Membrane</keyword>
<dbReference type="OrthoDB" id="7847400at2"/>
<keyword evidence="1" id="KW-0812">Transmembrane</keyword>
<dbReference type="STRING" id="460265.Mnod_6732"/>
<dbReference type="EMBL" id="CP001349">
    <property type="protein sequence ID" value="ACL61492.1"/>
    <property type="molecule type" value="Genomic_DNA"/>
</dbReference>
<dbReference type="RefSeq" id="WP_015933061.1">
    <property type="nucleotide sequence ID" value="NC_011894.1"/>
</dbReference>
<protein>
    <recommendedName>
        <fullName evidence="4">Flagellar basal body-associated protein FliL</fullName>
    </recommendedName>
</protein>
<reference evidence="2 3" key="1">
    <citation type="submission" date="2009-01" db="EMBL/GenBank/DDBJ databases">
        <title>Complete sequence of chromosome of Methylobacterium nodulans ORS 2060.</title>
        <authorList>
            <consortium name="US DOE Joint Genome Institute"/>
            <person name="Lucas S."/>
            <person name="Copeland A."/>
            <person name="Lapidus A."/>
            <person name="Glavina del Rio T."/>
            <person name="Dalin E."/>
            <person name="Tice H."/>
            <person name="Bruce D."/>
            <person name="Goodwin L."/>
            <person name="Pitluck S."/>
            <person name="Sims D."/>
            <person name="Brettin T."/>
            <person name="Detter J.C."/>
            <person name="Han C."/>
            <person name="Larimer F."/>
            <person name="Land M."/>
            <person name="Hauser L."/>
            <person name="Kyrpides N."/>
            <person name="Ivanova N."/>
            <person name="Marx C.J."/>
            <person name="Richardson P."/>
        </authorList>
    </citation>
    <scope>NUCLEOTIDE SEQUENCE [LARGE SCALE GENOMIC DNA]</scope>
    <source>
        <strain evidence="3">LMG 21967 / CNCM I-2342 / ORS 2060</strain>
    </source>
</reference>
<dbReference type="KEGG" id="mno:Mnod_6732"/>
<evidence type="ECO:0008006" key="4">
    <source>
        <dbReference type="Google" id="ProtNLM"/>
    </source>
</evidence>
<organism evidence="2 3">
    <name type="scientific">Methylobacterium nodulans (strain LMG 21967 / CNCM I-2342 / ORS 2060)</name>
    <dbReference type="NCBI Taxonomy" id="460265"/>
    <lineage>
        <taxon>Bacteria</taxon>
        <taxon>Pseudomonadati</taxon>
        <taxon>Pseudomonadota</taxon>
        <taxon>Alphaproteobacteria</taxon>
        <taxon>Hyphomicrobiales</taxon>
        <taxon>Methylobacteriaceae</taxon>
        <taxon>Methylobacterium</taxon>
    </lineage>
</organism>
<dbReference type="AlphaFoldDB" id="B8IG15"/>
<keyword evidence="1" id="KW-1133">Transmembrane helix</keyword>
<proteinExistence type="predicted"/>
<dbReference type="HOGENOM" id="CLU_122346_1_0_5"/>
<dbReference type="PROSITE" id="PS51257">
    <property type="entry name" value="PROKAR_LIPOPROTEIN"/>
    <property type="match status" value="1"/>
</dbReference>
<keyword evidence="3" id="KW-1185">Reference proteome</keyword>
<accession>B8IG15</accession>
<gene>
    <name evidence="2" type="ordered locus">Mnod_6732</name>
</gene>
<evidence type="ECO:0000313" key="2">
    <source>
        <dbReference type="EMBL" id="ACL61492.1"/>
    </source>
</evidence>
<feature type="transmembrane region" description="Helical" evidence="1">
    <location>
        <begin position="6"/>
        <end position="30"/>
    </location>
</feature>
<sequence length="148" mass="16709">MRVVVTGIWICIVTLLSCYGVLTWGAGLFAQKTEPYFEGLQYQKLRAINVPIIADGALQGYIVTTLVFTADAKLMHTLAVPPNAFVIDEAFRQIYGDPSLDFRRLAKYNINKRLTEIRAKVNERLGAEVVKDVLVEDFNFVPRKDVRS</sequence>
<evidence type="ECO:0000256" key="1">
    <source>
        <dbReference type="SAM" id="Phobius"/>
    </source>
</evidence>
<dbReference type="Proteomes" id="UP000008207">
    <property type="component" value="Chromosome"/>
</dbReference>